<organism evidence="2 6">
    <name type="scientific">Lacticaseibacillus paracasei</name>
    <name type="common">Lactobacillus paracasei</name>
    <dbReference type="NCBI Taxonomy" id="1597"/>
    <lineage>
        <taxon>Bacteria</taxon>
        <taxon>Bacillati</taxon>
        <taxon>Bacillota</taxon>
        <taxon>Bacilli</taxon>
        <taxon>Lactobacillales</taxon>
        <taxon>Lactobacillaceae</taxon>
        <taxon>Lacticaseibacillus</taxon>
    </lineage>
</organism>
<evidence type="ECO:0000313" key="6">
    <source>
        <dbReference type="Proteomes" id="UP000285532"/>
    </source>
</evidence>
<dbReference type="OMA" id="PVRMINR"/>
<evidence type="ECO:0000313" key="5">
    <source>
        <dbReference type="Proteomes" id="UP000284716"/>
    </source>
</evidence>
<dbReference type="KEGG" id="lcz:LCAZH_1998"/>
<evidence type="ECO:0000313" key="2">
    <source>
        <dbReference type="EMBL" id="RND80464.1"/>
    </source>
</evidence>
<dbReference type="AlphaFoldDB" id="A0A0K1KXG8"/>
<dbReference type="EMBL" id="LKFU01000148">
    <property type="protein sequence ID" value="RND80464.1"/>
    <property type="molecule type" value="Genomic_DNA"/>
</dbReference>
<dbReference type="EMBL" id="LKGI01000165">
    <property type="protein sequence ID" value="RNE24797.1"/>
    <property type="molecule type" value="Genomic_DNA"/>
</dbReference>
<evidence type="ECO:0000313" key="4">
    <source>
        <dbReference type="Proteomes" id="UP000284123"/>
    </source>
</evidence>
<proteinExistence type="predicted"/>
<dbReference type="Proteomes" id="UP000284716">
    <property type="component" value="Unassembled WGS sequence"/>
</dbReference>
<gene>
    <name evidence="1" type="ORF">FAM18157_02385</name>
    <name evidence="2" type="ORF">FAM18172_03070</name>
    <name evidence="3" type="ORF">FAM6012_03102</name>
</gene>
<comment type="caution">
    <text evidence="2">The sequence shown here is derived from an EMBL/GenBank/DDBJ whole genome shotgun (WGS) entry which is preliminary data.</text>
</comment>
<dbReference type="Proteomes" id="UP000285532">
    <property type="component" value="Unassembled WGS sequence"/>
</dbReference>
<dbReference type="RefSeq" id="WP_003585301.1">
    <property type="nucleotide sequence ID" value="NC_014334.2"/>
</dbReference>
<name>A0A0K1KXG8_LACPA</name>
<evidence type="ECO:0000313" key="3">
    <source>
        <dbReference type="EMBL" id="RNE24797.1"/>
    </source>
</evidence>
<dbReference type="Proteomes" id="UP000284123">
    <property type="component" value="Unassembled WGS sequence"/>
</dbReference>
<accession>A0A0K1KXG8</accession>
<sequence length="65" mass="7234">MTQTNDLVPIQMVNRDGAAVVVKPKLGAKIKLNEAEVLFYNGIDKVMARIILQELMAHDTRPVQS</sequence>
<reference evidence="4 5" key="1">
    <citation type="journal article" date="2018" name="Front. Microbiol.">
        <title>Conversion of Methionine to Cysteine in Lactobacillus paracasei Depends on the Highly Mobile cysK-ctl-cysE Gene Cluster.</title>
        <authorList>
            <person name="Wuthrich D."/>
            <person name="Irmler S."/>
            <person name="Berthoud H."/>
            <person name="Guggenbuhl B."/>
            <person name="Eugster E."/>
            <person name="Bruggmann R."/>
        </authorList>
    </citation>
    <scope>NUCLEOTIDE SEQUENCE [LARGE SCALE GENOMIC DNA]</scope>
    <source>
        <strain evidence="1 5">FAM18157</strain>
        <strain evidence="2 6">FAM18172</strain>
        <strain evidence="3 4">FAM6012</strain>
    </source>
</reference>
<dbReference type="EMBL" id="LKFS01000084">
    <property type="protein sequence ID" value="RND79939.1"/>
    <property type="molecule type" value="Genomic_DNA"/>
</dbReference>
<evidence type="ECO:0000313" key="1">
    <source>
        <dbReference type="EMBL" id="RND79939.1"/>
    </source>
</evidence>
<protein>
    <submittedName>
        <fullName evidence="2">Uncharacterized protein</fullName>
    </submittedName>
</protein>